<dbReference type="eggNOG" id="KOG1156">
    <property type="taxonomic scope" value="Eukaryota"/>
</dbReference>
<keyword evidence="2 3" id="KW-0802">TPR repeat</keyword>
<dbReference type="SMART" id="SM00028">
    <property type="entry name" value="TPR"/>
    <property type="match status" value="1"/>
</dbReference>
<dbReference type="Gene3D" id="1.25.40.1040">
    <property type="match status" value="1"/>
</dbReference>
<keyword evidence="1" id="KW-0677">Repeat</keyword>
<comment type="caution">
    <text evidence="5">The sequence shown here is derived from an EMBL/GenBank/DDBJ whole genome shotgun (WGS) entry which is preliminary data.</text>
</comment>
<dbReference type="Proteomes" id="UP000266841">
    <property type="component" value="Unassembled WGS sequence"/>
</dbReference>
<evidence type="ECO:0000256" key="1">
    <source>
        <dbReference type="ARBA" id="ARBA00022737"/>
    </source>
</evidence>
<dbReference type="Pfam" id="PF13414">
    <property type="entry name" value="TPR_11"/>
    <property type="match status" value="1"/>
</dbReference>
<evidence type="ECO:0000256" key="4">
    <source>
        <dbReference type="SAM" id="MobiDB-lite"/>
    </source>
</evidence>
<dbReference type="PANTHER" id="PTHR22767">
    <property type="entry name" value="N-TERMINAL ACETYLTRANSFERASE-RELATED"/>
    <property type="match status" value="1"/>
</dbReference>
<dbReference type="GO" id="GO:0005737">
    <property type="term" value="C:cytoplasm"/>
    <property type="evidence" value="ECO:0007669"/>
    <property type="project" value="UniProtKB-ARBA"/>
</dbReference>
<feature type="repeat" description="TPR" evidence="3">
    <location>
        <begin position="82"/>
        <end position="115"/>
    </location>
</feature>
<gene>
    <name evidence="5" type="ORF">THAOC_11719</name>
</gene>
<feature type="compositionally biased region" description="Acidic residues" evidence="4">
    <location>
        <begin position="428"/>
        <end position="437"/>
    </location>
</feature>
<dbReference type="PANTHER" id="PTHR22767:SF2">
    <property type="entry name" value="N(ALPHA)-ACETYLTRANSFERASE 15_16, ISOFORM A"/>
    <property type="match status" value="1"/>
</dbReference>
<reference evidence="5 6" key="1">
    <citation type="journal article" date="2012" name="Genome Biol.">
        <title>Genome and low-iron response of an oceanic diatom adapted to chronic iron limitation.</title>
        <authorList>
            <person name="Lommer M."/>
            <person name="Specht M."/>
            <person name="Roy A.S."/>
            <person name="Kraemer L."/>
            <person name="Andreson R."/>
            <person name="Gutowska M.A."/>
            <person name="Wolf J."/>
            <person name="Bergner S.V."/>
            <person name="Schilhabel M.B."/>
            <person name="Klostermeier U.C."/>
            <person name="Beiko R.G."/>
            <person name="Rosenstiel P."/>
            <person name="Hippler M."/>
            <person name="Laroche J."/>
        </authorList>
    </citation>
    <scope>NUCLEOTIDE SEQUENCE [LARGE SCALE GENOMIC DNA]</scope>
    <source>
        <strain evidence="5 6">CCMP1005</strain>
    </source>
</reference>
<dbReference type="AlphaFoldDB" id="K0SPP2"/>
<evidence type="ECO:0000313" key="5">
    <source>
        <dbReference type="EMBL" id="EJK67275.1"/>
    </source>
</evidence>
<accession>K0SPP2</accession>
<feature type="region of interest" description="Disordered" evidence="4">
    <location>
        <begin position="416"/>
        <end position="438"/>
    </location>
</feature>
<sequence>MKGLIVNAMASSRVVEADGRGEGGQEEGGRGPHQEGTHDGHAVSLESAAALCLFFLVYCEPARSAQRSDAREIPRKNLRSSHVCWHVYGLLHRSCQDYSEAIKAYKQALRIDPENLQILRDLGLLQVQMRDLAGFRETRLAILTLRPNSKVHWLTYALAVHVGGDPAGAVDVIDSYTDTLDEDTAPEFQRNFESSELVMYKNRAMGEAAGDDEAGLRGALENLDRIEPVAVDRTGWLLARVDYQLRLRMYDEAAGSCLMLFERGITEDHRIHGAYMCALLRSDAETVAAVSRMKGTGTLATLAPLDDGQRTTLLGAYERPPACLARSPAVRRIVLTLLDPSGPAFRAALDGYARRQLGRGVPSLGSDLSSLYLDEVRGDGTSRYVLATDPADVRAHGVHRLLAGLVDSYVSSLEGGGSFPRGSGGGEGGEEEEEEEAGPGALLWSWYLRAVLHEQAGE</sequence>
<evidence type="ECO:0000313" key="6">
    <source>
        <dbReference type="Proteomes" id="UP000266841"/>
    </source>
</evidence>
<organism evidence="5 6">
    <name type="scientific">Thalassiosira oceanica</name>
    <name type="common">Marine diatom</name>
    <dbReference type="NCBI Taxonomy" id="159749"/>
    <lineage>
        <taxon>Eukaryota</taxon>
        <taxon>Sar</taxon>
        <taxon>Stramenopiles</taxon>
        <taxon>Ochrophyta</taxon>
        <taxon>Bacillariophyta</taxon>
        <taxon>Coscinodiscophyceae</taxon>
        <taxon>Thalassiosirophycidae</taxon>
        <taxon>Thalassiosirales</taxon>
        <taxon>Thalassiosiraceae</taxon>
        <taxon>Thalassiosira</taxon>
    </lineage>
</organism>
<dbReference type="SUPFAM" id="SSF48452">
    <property type="entry name" value="TPR-like"/>
    <property type="match status" value="1"/>
</dbReference>
<feature type="compositionally biased region" description="Gly residues" evidence="4">
    <location>
        <begin position="416"/>
        <end position="427"/>
    </location>
</feature>
<dbReference type="InterPro" id="IPR019734">
    <property type="entry name" value="TPR_rpt"/>
</dbReference>
<evidence type="ECO:0000256" key="3">
    <source>
        <dbReference type="PROSITE-ProRule" id="PRU00339"/>
    </source>
</evidence>
<dbReference type="Pfam" id="PF12569">
    <property type="entry name" value="NatA_aux_su"/>
    <property type="match status" value="1"/>
</dbReference>
<feature type="region of interest" description="Disordered" evidence="4">
    <location>
        <begin position="15"/>
        <end position="39"/>
    </location>
</feature>
<dbReference type="InterPro" id="IPR011990">
    <property type="entry name" value="TPR-like_helical_dom_sf"/>
</dbReference>
<name>K0SPP2_THAOC</name>
<dbReference type="EMBL" id="AGNL01013417">
    <property type="protein sequence ID" value="EJK67275.1"/>
    <property type="molecule type" value="Genomic_DNA"/>
</dbReference>
<evidence type="ECO:0000256" key="2">
    <source>
        <dbReference type="ARBA" id="ARBA00022803"/>
    </source>
</evidence>
<dbReference type="InterPro" id="IPR021183">
    <property type="entry name" value="NatA_aux_su"/>
</dbReference>
<protein>
    <submittedName>
        <fullName evidence="5">Uncharacterized protein</fullName>
    </submittedName>
</protein>
<dbReference type="OrthoDB" id="10263032at2759"/>
<keyword evidence="6" id="KW-1185">Reference proteome</keyword>
<dbReference type="PROSITE" id="PS50005">
    <property type="entry name" value="TPR"/>
    <property type="match status" value="1"/>
</dbReference>
<proteinExistence type="predicted"/>